<keyword evidence="1" id="KW-0560">Oxidoreductase</keyword>
<evidence type="ECO:0000313" key="2">
    <source>
        <dbReference type="Proteomes" id="UP000199412"/>
    </source>
</evidence>
<dbReference type="Gene3D" id="3.20.20.70">
    <property type="entry name" value="Aldolase class I"/>
    <property type="match status" value="1"/>
</dbReference>
<dbReference type="AlphaFoldDB" id="A0A1G6XJD3"/>
<evidence type="ECO:0000313" key="1">
    <source>
        <dbReference type="EMBL" id="SDD78181.1"/>
    </source>
</evidence>
<accession>A0A1G6XJD3</accession>
<gene>
    <name evidence="1" type="ORF">SAMN05421720_101523</name>
</gene>
<dbReference type="STRING" id="69960.SAMN05421720_101523"/>
<dbReference type="EMBL" id="FNAP01000001">
    <property type="protein sequence ID" value="SDD78181.1"/>
    <property type="molecule type" value="Genomic_DNA"/>
</dbReference>
<proteinExistence type="predicted"/>
<protein>
    <submittedName>
        <fullName evidence="1">NAD(P)H-dependent flavin oxidoreductase YrpB, nitropropane dioxygenase family</fullName>
    </submittedName>
</protein>
<dbReference type="PANTHER" id="PTHR32332:SF18">
    <property type="entry name" value="2-NITROPROPANE DIOXYGENASE"/>
    <property type="match status" value="1"/>
</dbReference>
<dbReference type="PANTHER" id="PTHR32332">
    <property type="entry name" value="2-NITROPROPANE DIOXYGENASE"/>
    <property type="match status" value="1"/>
</dbReference>
<keyword evidence="2" id="KW-1185">Reference proteome</keyword>
<dbReference type="Pfam" id="PF03060">
    <property type="entry name" value="NMO"/>
    <property type="match status" value="1"/>
</dbReference>
<dbReference type="GO" id="GO:0051213">
    <property type="term" value="F:dioxygenase activity"/>
    <property type="evidence" value="ECO:0007669"/>
    <property type="project" value="UniProtKB-KW"/>
</dbReference>
<name>A0A1G6XJD3_9PROT</name>
<dbReference type="SUPFAM" id="SSF51412">
    <property type="entry name" value="Inosine monophosphate dehydrogenase (IMPDH)"/>
    <property type="match status" value="1"/>
</dbReference>
<keyword evidence="1" id="KW-0223">Dioxygenase</keyword>
<reference evidence="1 2" key="1">
    <citation type="submission" date="2016-10" db="EMBL/GenBank/DDBJ databases">
        <authorList>
            <person name="de Groot N.N."/>
        </authorList>
    </citation>
    <scope>NUCLEOTIDE SEQUENCE [LARGE SCALE GENOMIC DNA]</scope>
    <source>
        <strain evidence="1 2">ATCC 700224</strain>
    </source>
</reference>
<dbReference type="Proteomes" id="UP000199412">
    <property type="component" value="Unassembled WGS sequence"/>
</dbReference>
<dbReference type="InterPro" id="IPR013785">
    <property type="entry name" value="Aldolase_TIM"/>
</dbReference>
<organism evidence="1 2">
    <name type="scientific">Rhodospira trueperi</name>
    <dbReference type="NCBI Taxonomy" id="69960"/>
    <lineage>
        <taxon>Bacteria</taxon>
        <taxon>Pseudomonadati</taxon>
        <taxon>Pseudomonadota</taxon>
        <taxon>Alphaproteobacteria</taxon>
        <taxon>Rhodospirillales</taxon>
        <taxon>Rhodospirillaceae</taxon>
        <taxon>Rhodospira</taxon>
    </lineage>
</organism>
<sequence>MPAPGQRIQVGGRPRWVTVRRFASEKAKGINVKPLNPFLISGQEVLPLVEGGKGVAVSNGLSAGAWAAAGGVGTFSGVNADSYDENGNVIRQIYRGKTRVERHEELVAYGIRGGIAQARIAHDTAGGHGRVHMNVMWEMGGAERVLQGVLDGARGLIHGITCGAGMPYRLAEIAARFRVHYYPIVSSARAFSALWKRSYRKYADWLGGVVYEDPWLAGGHNGLSNTEDPRAPQDPYPRVAALRKSMREAGSPEVPIVMAGGVWYLREWSDWIDNPELGPIAFQFGTRPLLTQESPIPDAWKQRLLRLAKGDVLLHRFSPTGFYSSAVRNVFLRELEERSERQVPYAREPDETHNAALAVGQRGRQVFVPESALEKVRSWMAAGHTEALRTPDDTLIYVTPEKARKILNDQVECMGCLSACAFSNWSQSESGSTGRRADPRSFCIQKTLQSIAHDGDIENNLMFAGHNASRFATDPFFANGRIPTVRELVERITTGD</sequence>